<dbReference type="EMBL" id="JBGFUD010010105">
    <property type="protein sequence ID" value="MFH4982794.1"/>
    <property type="molecule type" value="Genomic_DNA"/>
</dbReference>
<protein>
    <recommendedName>
        <fullName evidence="1">Tr-type G domain-containing protein</fullName>
    </recommendedName>
</protein>
<dbReference type="InterPro" id="IPR050055">
    <property type="entry name" value="EF-Tu_GTPase"/>
</dbReference>
<sequence>MGDRKINAAAAALCFAPDSSDDDNIFDDDEQPVFLSKDFLVSVSLDSLDEKPEKLKQVQRYESYLQSMLAIGEGETIIELGVSIDDALQRGLSQKDLEISEAKHDRIVKNVGAVATHLVTKQSGGLFTSTYLVRNEIEAEDFIEVRVAVVGNVDAGKSTLLGVLTHSTLDDGRGLARQKLFRHKHEFESGRTSSVGNDILGFGVDGKVINRPDNHSGHLDWVKICHDSAKVITFIDLAGHEKYLKTTIFGMTGHVPDYTMLMVRSHFIHT</sequence>
<accession>A0ABD6EXB4</accession>
<dbReference type="PANTHER" id="PTHR43721">
    <property type="entry name" value="ELONGATION FACTOR TU-RELATED"/>
    <property type="match status" value="1"/>
</dbReference>
<evidence type="ECO:0000313" key="2">
    <source>
        <dbReference type="EMBL" id="MFH4982794.1"/>
    </source>
</evidence>
<organism evidence="2 3">
    <name type="scientific">Gnathostoma spinigerum</name>
    <dbReference type="NCBI Taxonomy" id="75299"/>
    <lineage>
        <taxon>Eukaryota</taxon>
        <taxon>Metazoa</taxon>
        <taxon>Ecdysozoa</taxon>
        <taxon>Nematoda</taxon>
        <taxon>Chromadorea</taxon>
        <taxon>Rhabditida</taxon>
        <taxon>Spirurina</taxon>
        <taxon>Gnathostomatomorpha</taxon>
        <taxon>Gnathostomatoidea</taxon>
        <taxon>Gnathostomatidae</taxon>
        <taxon>Gnathostoma</taxon>
    </lineage>
</organism>
<keyword evidence="3" id="KW-1185">Reference proteome</keyword>
<comment type="caution">
    <text evidence="2">The sequence shown here is derived from an EMBL/GenBank/DDBJ whole genome shotgun (WGS) entry which is preliminary data.</text>
</comment>
<dbReference type="Pfam" id="PF00009">
    <property type="entry name" value="GTP_EFTU"/>
    <property type="match status" value="1"/>
</dbReference>
<gene>
    <name evidence="2" type="ORF">AB6A40_009503</name>
</gene>
<dbReference type="PANTHER" id="PTHR43721:SF9">
    <property type="entry name" value="GTP-BINDING PROTEIN 1"/>
    <property type="match status" value="1"/>
</dbReference>
<dbReference type="Gene3D" id="3.40.50.300">
    <property type="entry name" value="P-loop containing nucleotide triphosphate hydrolases"/>
    <property type="match status" value="1"/>
</dbReference>
<dbReference type="AlphaFoldDB" id="A0ABD6EXB4"/>
<dbReference type="InterPro" id="IPR027417">
    <property type="entry name" value="P-loop_NTPase"/>
</dbReference>
<evidence type="ECO:0000259" key="1">
    <source>
        <dbReference type="Pfam" id="PF00009"/>
    </source>
</evidence>
<proteinExistence type="predicted"/>
<dbReference type="SUPFAM" id="SSF52540">
    <property type="entry name" value="P-loop containing nucleoside triphosphate hydrolases"/>
    <property type="match status" value="1"/>
</dbReference>
<evidence type="ECO:0000313" key="3">
    <source>
        <dbReference type="Proteomes" id="UP001608902"/>
    </source>
</evidence>
<name>A0ABD6EXB4_9BILA</name>
<dbReference type="InterPro" id="IPR000795">
    <property type="entry name" value="T_Tr_GTP-bd_dom"/>
</dbReference>
<reference evidence="2 3" key="1">
    <citation type="submission" date="2024-08" db="EMBL/GenBank/DDBJ databases">
        <title>Gnathostoma spinigerum genome.</title>
        <authorList>
            <person name="Gonzalez-Bertolin B."/>
            <person name="Monzon S."/>
            <person name="Zaballos A."/>
            <person name="Jimenez P."/>
            <person name="Dekumyoy P."/>
            <person name="Varona S."/>
            <person name="Cuesta I."/>
            <person name="Sumanam S."/>
            <person name="Adisakwattana P."/>
            <person name="Gasser R.B."/>
            <person name="Hernandez-Gonzalez A."/>
            <person name="Young N.D."/>
            <person name="Perteguer M.J."/>
        </authorList>
    </citation>
    <scope>NUCLEOTIDE SEQUENCE [LARGE SCALE GENOMIC DNA]</scope>
    <source>
        <strain evidence="2">AL3</strain>
        <tissue evidence="2">Liver</tissue>
    </source>
</reference>
<dbReference type="Proteomes" id="UP001608902">
    <property type="component" value="Unassembled WGS sequence"/>
</dbReference>
<feature type="domain" description="Tr-type G" evidence="1">
    <location>
        <begin position="146"/>
        <end position="263"/>
    </location>
</feature>